<dbReference type="VEuPathDB" id="TriTrypDB:TcIL3000.11.14880"/>
<dbReference type="EMBL" id="HE575324">
    <property type="protein sequence ID" value="CCC95971.1"/>
    <property type="molecule type" value="Genomic_DNA"/>
</dbReference>
<reference evidence="1" key="1">
    <citation type="journal article" date="2012" name="Proc. Natl. Acad. Sci. U.S.A.">
        <title>Antigenic diversity is generated by distinct evolutionary mechanisms in African trypanosome species.</title>
        <authorList>
            <person name="Jackson A.P."/>
            <person name="Berry A."/>
            <person name="Aslett M."/>
            <person name="Allison H.C."/>
            <person name="Burton P."/>
            <person name="Vavrova-Anderson J."/>
            <person name="Brown R."/>
            <person name="Browne H."/>
            <person name="Corton N."/>
            <person name="Hauser H."/>
            <person name="Gamble J."/>
            <person name="Gilderthorp R."/>
            <person name="Marcello L."/>
            <person name="McQuillan J."/>
            <person name="Otto T.D."/>
            <person name="Quail M.A."/>
            <person name="Sanders M.J."/>
            <person name="van Tonder A."/>
            <person name="Ginger M.L."/>
            <person name="Field M.C."/>
            <person name="Barry J.D."/>
            <person name="Hertz-Fowler C."/>
            <person name="Berriman M."/>
        </authorList>
    </citation>
    <scope>NUCLEOTIDE SEQUENCE</scope>
    <source>
        <strain evidence="1">IL3000</strain>
    </source>
</reference>
<accession>G0V2U8</accession>
<gene>
    <name evidence="1" type="ORF">TCIL3000_11_14880</name>
</gene>
<sequence>MHICRRALAFGSYMITAGIQGDKVTLMGYQEAVYVHLPACNVLFHLKDCPAVFTRLAKDTVAKSGVSFIFEATFAANKLYLSDLLLLGEMEGAHMLVNERVDVMREKLGELKGGVVQLLPWYPVNAMERCVKENQEAGGILFINPDGVLLGEYDSRNYLYPLHRKKTVELRIWNGNFTGGKWTFEAYCTEAGSEKLVEGIHVHISDADVNAHCINDGNILECGLEDQHVGPSKGRKSSKHYVFKRRCMWTFKPTTMYKQEFFLSDPKWTKDRVGQACTTVTYIPAARPQVQDSASG</sequence>
<evidence type="ECO:0000313" key="1">
    <source>
        <dbReference type="EMBL" id="CCC95971.1"/>
    </source>
</evidence>
<name>G0V2U8_TRYCI</name>
<organism evidence="1">
    <name type="scientific">Trypanosoma congolense (strain IL3000)</name>
    <dbReference type="NCBI Taxonomy" id="1068625"/>
    <lineage>
        <taxon>Eukaryota</taxon>
        <taxon>Discoba</taxon>
        <taxon>Euglenozoa</taxon>
        <taxon>Kinetoplastea</taxon>
        <taxon>Metakinetoplastina</taxon>
        <taxon>Trypanosomatida</taxon>
        <taxon>Trypanosomatidae</taxon>
        <taxon>Trypanosoma</taxon>
        <taxon>Nannomonas</taxon>
    </lineage>
</organism>
<proteinExistence type="predicted"/>
<protein>
    <submittedName>
        <fullName evidence="1">Uncharacterized protein TCIL3000_11_14880</fullName>
    </submittedName>
</protein>
<dbReference type="AlphaFoldDB" id="G0V2U8"/>